<dbReference type="RefSeq" id="WP_189381027.1">
    <property type="nucleotide sequence ID" value="NZ_BMYI01000005.1"/>
</dbReference>
<name>A0ABQ3FFP5_9RHOB</name>
<dbReference type="Proteomes" id="UP000658305">
    <property type="component" value="Unassembled WGS sequence"/>
</dbReference>
<sequence>MSLQRFDAAAFRERLQLAISIKGMPLPRVALACAMPLASLEGYAYGQMLPGTKALAQLSQGLNVSADWLLFGGRNARRAA</sequence>
<comment type="caution">
    <text evidence="2">The sequence shown here is derived from an EMBL/GenBank/DDBJ whole genome shotgun (WGS) entry which is preliminary data.</text>
</comment>
<evidence type="ECO:0000313" key="3">
    <source>
        <dbReference type="Proteomes" id="UP000658305"/>
    </source>
</evidence>
<dbReference type="PROSITE" id="PS50943">
    <property type="entry name" value="HTH_CROC1"/>
    <property type="match status" value="1"/>
</dbReference>
<evidence type="ECO:0000313" key="2">
    <source>
        <dbReference type="EMBL" id="GHC22478.1"/>
    </source>
</evidence>
<keyword evidence="3" id="KW-1185">Reference proteome</keyword>
<proteinExistence type="predicted"/>
<organism evidence="2 3">
    <name type="scientific">Gemmobacter nanjingensis</name>
    <dbReference type="NCBI Taxonomy" id="488454"/>
    <lineage>
        <taxon>Bacteria</taxon>
        <taxon>Pseudomonadati</taxon>
        <taxon>Pseudomonadota</taxon>
        <taxon>Alphaproteobacteria</taxon>
        <taxon>Rhodobacterales</taxon>
        <taxon>Paracoccaceae</taxon>
        <taxon>Gemmobacter</taxon>
    </lineage>
</organism>
<dbReference type="EMBL" id="BMYI01000005">
    <property type="protein sequence ID" value="GHC22478.1"/>
    <property type="molecule type" value="Genomic_DNA"/>
</dbReference>
<reference evidence="3" key="1">
    <citation type="journal article" date="2019" name="Int. J. Syst. Evol. Microbiol.">
        <title>The Global Catalogue of Microorganisms (GCM) 10K type strain sequencing project: providing services to taxonomists for standard genome sequencing and annotation.</title>
        <authorList>
            <consortium name="The Broad Institute Genomics Platform"/>
            <consortium name="The Broad Institute Genome Sequencing Center for Infectious Disease"/>
            <person name="Wu L."/>
            <person name="Ma J."/>
        </authorList>
    </citation>
    <scope>NUCLEOTIDE SEQUENCE [LARGE SCALE GENOMIC DNA]</scope>
    <source>
        <strain evidence="3">KCTC 23298</strain>
    </source>
</reference>
<dbReference type="InterPro" id="IPR001387">
    <property type="entry name" value="Cro/C1-type_HTH"/>
</dbReference>
<feature type="domain" description="HTH cro/C1-type" evidence="1">
    <location>
        <begin position="46"/>
        <end position="69"/>
    </location>
</feature>
<accession>A0ABQ3FFP5</accession>
<dbReference type="SUPFAM" id="SSF47413">
    <property type="entry name" value="lambda repressor-like DNA-binding domains"/>
    <property type="match status" value="1"/>
</dbReference>
<evidence type="ECO:0000259" key="1">
    <source>
        <dbReference type="PROSITE" id="PS50943"/>
    </source>
</evidence>
<gene>
    <name evidence="2" type="ORF">GCM10007291_22440</name>
</gene>
<protein>
    <recommendedName>
        <fullName evidence="1">HTH cro/C1-type domain-containing protein</fullName>
    </recommendedName>
</protein>
<dbReference type="InterPro" id="IPR010982">
    <property type="entry name" value="Lambda_DNA-bd_dom_sf"/>
</dbReference>